<gene>
    <name evidence="3" type="ORF">PYV00_13285</name>
</gene>
<feature type="transmembrane region" description="Helical" evidence="1">
    <location>
        <begin position="232"/>
        <end position="251"/>
    </location>
</feature>
<dbReference type="EMBL" id="JARESE010000044">
    <property type="protein sequence ID" value="MDE8652676.1"/>
    <property type="molecule type" value="Genomic_DNA"/>
</dbReference>
<evidence type="ECO:0000313" key="3">
    <source>
        <dbReference type="EMBL" id="MDE8652676.1"/>
    </source>
</evidence>
<feature type="transmembrane region" description="Helical" evidence="1">
    <location>
        <begin position="291"/>
        <end position="314"/>
    </location>
</feature>
<protein>
    <submittedName>
        <fullName evidence="3">DUF418 domain-containing protein</fullName>
    </submittedName>
</protein>
<accession>A0ABT5WSE9</accession>
<proteinExistence type="predicted"/>
<dbReference type="PANTHER" id="PTHR30590:SF2">
    <property type="entry name" value="INNER MEMBRANE PROTEIN"/>
    <property type="match status" value="1"/>
</dbReference>
<organism evidence="3 4">
    <name type="scientific">Novosphingobium album</name>
    <name type="common">ex Liu et al. 2023</name>
    <dbReference type="NCBI Taxonomy" id="3031130"/>
    <lineage>
        <taxon>Bacteria</taxon>
        <taxon>Pseudomonadati</taxon>
        <taxon>Pseudomonadota</taxon>
        <taxon>Alphaproteobacteria</taxon>
        <taxon>Sphingomonadales</taxon>
        <taxon>Sphingomonadaceae</taxon>
        <taxon>Novosphingobium</taxon>
    </lineage>
</organism>
<feature type="transmembrane region" description="Helical" evidence="1">
    <location>
        <begin position="18"/>
        <end position="37"/>
    </location>
</feature>
<feature type="domain" description="DUF418" evidence="2">
    <location>
        <begin position="241"/>
        <end position="402"/>
    </location>
</feature>
<reference evidence="3 4" key="1">
    <citation type="submission" date="2023-03" db="EMBL/GenBank/DDBJ databases">
        <title>NovoSphingobium album sp. nov. isolated from polycyclic aromatic hydrocarbons- and heavy-metal polluted soil.</title>
        <authorList>
            <person name="Liu Z."/>
            <person name="Wang K."/>
        </authorList>
    </citation>
    <scope>NUCLEOTIDE SEQUENCE [LARGE SCALE GENOMIC DNA]</scope>
    <source>
        <strain evidence="3 4">H3SJ31-1</strain>
    </source>
</reference>
<dbReference type="RefSeq" id="WP_275228754.1">
    <property type="nucleotide sequence ID" value="NZ_JARESE010000044.1"/>
</dbReference>
<evidence type="ECO:0000256" key="1">
    <source>
        <dbReference type="SAM" id="Phobius"/>
    </source>
</evidence>
<keyword evidence="1" id="KW-1133">Transmembrane helix</keyword>
<keyword evidence="1" id="KW-0812">Transmembrane</keyword>
<comment type="caution">
    <text evidence="3">The sequence shown here is derived from an EMBL/GenBank/DDBJ whole genome shotgun (WGS) entry which is preliminary data.</text>
</comment>
<feature type="transmembrane region" description="Helical" evidence="1">
    <location>
        <begin position="258"/>
        <end position="279"/>
    </location>
</feature>
<dbReference type="Proteomes" id="UP001216253">
    <property type="component" value="Unassembled WGS sequence"/>
</dbReference>
<keyword evidence="1" id="KW-0472">Membrane</keyword>
<feature type="transmembrane region" description="Helical" evidence="1">
    <location>
        <begin position="326"/>
        <end position="352"/>
    </location>
</feature>
<dbReference type="InterPro" id="IPR007349">
    <property type="entry name" value="DUF418"/>
</dbReference>
<feature type="transmembrane region" description="Helical" evidence="1">
    <location>
        <begin position="140"/>
        <end position="158"/>
    </location>
</feature>
<dbReference type="InterPro" id="IPR052529">
    <property type="entry name" value="Bact_Transport_Assoc"/>
</dbReference>
<dbReference type="PANTHER" id="PTHR30590">
    <property type="entry name" value="INNER MEMBRANE PROTEIN"/>
    <property type="match status" value="1"/>
</dbReference>
<feature type="transmembrane region" description="Helical" evidence="1">
    <location>
        <begin position="109"/>
        <end position="133"/>
    </location>
</feature>
<keyword evidence="4" id="KW-1185">Reference proteome</keyword>
<evidence type="ECO:0000313" key="4">
    <source>
        <dbReference type="Proteomes" id="UP001216253"/>
    </source>
</evidence>
<evidence type="ECO:0000259" key="2">
    <source>
        <dbReference type="Pfam" id="PF04235"/>
    </source>
</evidence>
<feature type="transmembrane region" description="Helical" evidence="1">
    <location>
        <begin position="364"/>
        <end position="385"/>
    </location>
</feature>
<name>A0ABT5WSE9_9SPHN</name>
<sequence length="409" mass="43993">MDQAAPDRVAALDLIRGVAVLGILAINIAGFAGPAITALSPGAILPATPADEAAFAFAFLFFEGKMRALFSLLFGASMMLFIESAEAQGRDGDILQFRRLCWLMVFGQLHYLLFWWGDILFSYAACGIVALLLRRMAVGGMITLALAIFTGTHMWAAFTGWPAVVAEEAVRLGAASAGQARAHADMLAPAFRFANTELARYGADFGTIALAKLRERPFWLFEMTAQNLGETLPLMLIGMALYRTGFFAGRWPAHAIRAAAIGAGTLGLGATLAVLAWMWPRHFPIIAMGQAMLSFLAFPHLLMAFAYAALLVIAAPRLCASPPGRWLAAAGAMALSNYIAASAVMTAIFYGWGLGLFGTVGAAGQWAFVLAGWALMLTASAAWLARYRYGPLEWLWRSLTMGHILSNRR</sequence>
<dbReference type="Pfam" id="PF04235">
    <property type="entry name" value="DUF418"/>
    <property type="match status" value="1"/>
</dbReference>